<comment type="similarity">
    <text evidence="2">Belongs to the TenA family.</text>
</comment>
<dbReference type="GO" id="GO:0005829">
    <property type="term" value="C:cytosol"/>
    <property type="evidence" value="ECO:0007669"/>
    <property type="project" value="TreeGrafter"/>
</dbReference>
<keyword evidence="2" id="KW-0784">Thiamine biosynthesis</keyword>
<reference evidence="4 5" key="1">
    <citation type="submission" date="2019-10" db="EMBL/GenBank/DDBJ databases">
        <title>Rubrobacter sp nov SCSIO 52090 isolated from a deep-sea sediment in the South China Sea.</title>
        <authorList>
            <person name="Chen R.W."/>
        </authorList>
    </citation>
    <scope>NUCLEOTIDE SEQUENCE [LARGE SCALE GENOMIC DNA]</scope>
    <source>
        <strain evidence="4 5">SCSIO 52909</strain>
    </source>
</reference>
<dbReference type="GO" id="GO:0009229">
    <property type="term" value="P:thiamine diphosphate biosynthetic process"/>
    <property type="evidence" value="ECO:0007669"/>
    <property type="project" value="UniProtKB-UniPathway"/>
</dbReference>
<dbReference type="PANTHER" id="PTHR43198">
    <property type="entry name" value="BIFUNCTIONAL TH2 PROTEIN"/>
    <property type="match status" value="1"/>
</dbReference>
<comment type="catalytic activity">
    <reaction evidence="2">
        <text>thiamine + H2O = 5-(2-hydroxyethyl)-4-methylthiazole + 4-amino-5-hydroxymethyl-2-methylpyrimidine + H(+)</text>
        <dbReference type="Rhea" id="RHEA:17509"/>
        <dbReference type="ChEBI" id="CHEBI:15377"/>
        <dbReference type="ChEBI" id="CHEBI:15378"/>
        <dbReference type="ChEBI" id="CHEBI:16892"/>
        <dbReference type="ChEBI" id="CHEBI:17957"/>
        <dbReference type="ChEBI" id="CHEBI:18385"/>
        <dbReference type="EC" id="3.5.99.2"/>
    </reaction>
</comment>
<organism evidence="4 5">
    <name type="scientific">Rubrobacter tropicus</name>
    <dbReference type="NCBI Taxonomy" id="2653851"/>
    <lineage>
        <taxon>Bacteria</taxon>
        <taxon>Bacillati</taxon>
        <taxon>Actinomycetota</taxon>
        <taxon>Rubrobacteria</taxon>
        <taxon>Rubrobacterales</taxon>
        <taxon>Rubrobacteraceae</taxon>
        <taxon>Rubrobacter</taxon>
    </lineage>
</organism>
<dbReference type="RefSeq" id="WP_166178943.1">
    <property type="nucleotide sequence ID" value="NZ_CP045119.1"/>
</dbReference>
<dbReference type="InterPro" id="IPR027574">
    <property type="entry name" value="Thiaminase_II"/>
</dbReference>
<dbReference type="GO" id="GO:0050334">
    <property type="term" value="F:thiaminase activity"/>
    <property type="evidence" value="ECO:0007669"/>
    <property type="project" value="UniProtKB-EC"/>
</dbReference>
<dbReference type="Gene3D" id="1.20.910.10">
    <property type="entry name" value="Heme oxygenase-like"/>
    <property type="match status" value="1"/>
</dbReference>
<accession>A0A6G8QDT3</accession>
<dbReference type="EMBL" id="CP045119">
    <property type="protein sequence ID" value="QIN84598.1"/>
    <property type="molecule type" value="Genomic_DNA"/>
</dbReference>
<comment type="pathway">
    <text evidence="1 2">Cofactor biosynthesis; thiamine diphosphate biosynthesis.</text>
</comment>
<gene>
    <name evidence="4" type="primary">tenA</name>
    <name evidence="4" type="ORF">GBA63_19560</name>
</gene>
<dbReference type="KEGG" id="rub:GBA63_19560"/>
<evidence type="ECO:0000259" key="3">
    <source>
        <dbReference type="Pfam" id="PF03070"/>
    </source>
</evidence>
<dbReference type="InterPro" id="IPR016084">
    <property type="entry name" value="Haem_Oase-like_multi-hlx"/>
</dbReference>
<dbReference type="NCBIfam" id="TIGR04306">
    <property type="entry name" value="salvage_TenA"/>
    <property type="match status" value="1"/>
</dbReference>
<sequence>MSATERSTSFTEELRSKADPVFEAIFRHPFVRGIAEGNLSGEQLAHYVRQDFQYLTVFCQVYGLAVSKSTRREDIAFFNEQIGFVLDSENHPHQNLARVSGYPMEELEGANELLPTARNYTRHTLYSAHSGTLGELLCALYPCPLTYWEIGLRLKEEVKPDDSHPFKEWIEFYADPIVGDICREFARRIDRLASDAGKAERANMEEHYLTSCRMEHIFWSMAYDLEEWPV</sequence>
<dbReference type="AlphaFoldDB" id="A0A6G8QDT3"/>
<dbReference type="Pfam" id="PF03070">
    <property type="entry name" value="TENA_THI-4"/>
    <property type="match status" value="1"/>
</dbReference>
<dbReference type="InterPro" id="IPR004305">
    <property type="entry name" value="Thiaminase-2/PQQC"/>
</dbReference>
<dbReference type="EC" id="3.5.99.2" evidence="2"/>
<dbReference type="SUPFAM" id="SSF48613">
    <property type="entry name" value="Heme oxygenase-like"/>
    <property type="match status" value="1"/>
</dbReference>
<comment type="function">
    <text evidence="2">Catalyzes an amino-pyrimidine hydrolysis reaction at the C5' of the pyrimidine moiety of thiamine compounds, a reaction that is part of a thiamine salvage pathway.</text>
</comment>
<dbReference type="Proteomes" id="UP000501452">
    <property type="component" value="Chromosome"/>
</dbReference>
<evidence type="ECO:0000256" key="2">
    <source>
        <dbReference type="RuleBase" id="RU363093"/>
    </source>
</evidence>
<protein>
    <recommendedName>
        <fullName evidence="2">Aminopyrimidine aminohydrolase</fullName>
        <ecNumber evidence="2">3.5.99.2</ecNumber>
    </recommendedName>
</protein>
<comment type="catalytic activity">
    <reaction evidence="2">
        <text>4-amino-5-aminomethyl-2-methylpyrimidine + H2O = 4-amino-5-hydroxymethyl-2-methylpyrimidine + NH4(+)</text>
        <dbReference type="Rhea" id="RHEA:31799"/>
        <dbReference type="ChEBI" id="CHEBI:15377"/>
        <dbReference type="ChEBI" id="CHEBI:16892"/>
        <dbReference type="ChEBI" id="CHEBI:28938"/>
        <dbReference type="ChEBI" id="CHEBI:63416"/>
        <dbReference type="EC" id="3.5.99.2"/>
    </reaction>
</comment>
<keyword evidence="5" id="KW-1185">Reference proteome</keyword>
<proteinExistence type="inferred from homology"/>
<evidence type="ECO:0000256" key="1">
    <source>
        <dbReference type="ARBA" id="ARBA00004948"/>
    </source>
</evidence>
<evidence type="ECO:0000313" key="5">
    <source>
        <dbReference type="Proteomes" id="UP000501452"/>
    </source>
</evidence>
<dbReference type="GO" id="GO:0009228">
    <property type="term" value="P:thiamine biosynthetic process"/>
    <property type="evidence" value="ECO:0007669"/>
    <property type="project" value="UniProtKB-KW"/>
</dbReference>
<dbReference type="PANTHER" id="PTHR43198:SF2">
    <property type="entry name" value="SI:CH1073-67J19.1-RELATED"/>
    <property type="match status" value="1"/>
</dbReference>
<keyword evidence="2" id="KW-0378">Hydrolase</keyword>
<dbReference type="InterPro" id="IPR050967">
    <property type="entry name" value="Thiamine_Salvage_TenA"/>
</dbReference>
<name>A0A6G8QDT3_9ACTN</name>
<dbReference type="CDD" id="cd19360">
    <property type="entry name" value="TenA_C_SaTenA-like"/>
    <property type="match status" value="1"/>
</dbReference>
<feature type="domain" description="Thiaminase-2/PQQC" evidence="3">
    <location>
        <begin position="17"/>
        <end position="224"/>
    </location>
</feature>
<evidence type="ECO:0000313" key="4">
    <source>
        <dbReference type="EMBL" id="QIN84598.1"/>
    </source>
</evidence>
<dbReference type="UniPathway" id="UPA00060"/>